<comment type="caution">
    <text evidence="12">The sequence shown here is derived from an EMBL/GenBank/DDBJ whole genome shotgun (WGS) entry which is preliminary data.</text>
</comment>
<dbReference type="PROSITE" id="PS00409">
    <property type="entry name" value="PROKAR_NTER_METHYL"/>
    <property type="match status" value="1"/>
</dbReference>
<protein>
    <recommendedName>
        <fullName evidence="2">Type II secretion system protein H</fullName>
    </recommendedName>
    <alternativeName>
        <fullName evidence="10">General secretion pathway protein H</fullName>
    </alternativeName>
</protein>
<keyword evidence="5" id="KW-0997">Cell inner membrane</keyword>
<evidence type="ECO:0000256" key="3">
    <source>
        <dbReference type="ARBA" id="ARBA00022475"/>
    </source>
</evidence>
<evidence type="ECO:0000313" key="13">
    <source>
        <dbReference type="Proteomes" id="UP000267464"/>
    </source>
</evidence>
<dbReference type="EMBL" id="QUSW01000001">
    <property type="protein sequence ID" value="RQP26860.1"/>
    <property type="molecule type" value="Genomic_DNA"/>
</dbReference>
<name>A0A3N7HWT7_9BURK</name>
<keyword evidence="8" id="KW-0472">Membrane</keyword>
<dbReference type="Pfam" id="PF12019">
    <property type="entry name" value="GspH"/>
    <property type="match status" value="1"/>
</dbReference>
<sequence length="193" mass="20420">MPSRQRAPHRTERGFTLIELLVTISILAVIGALAAPNLRTFVVRNKVASMSNELVAALSQGRSLAIAKNSCVSVCVASASNSSSCAGTAAVSDYQANGWIVFRNPQCNAASTTAGTSPNVILQQRTGESNNYTMKPTNASWNIVMFDPRGYANLTASGKFEIVPPGTLDASYKRIVCLDAAGRPTVRSFSSSC</sequence>
<dbReference type="AlphaFoldDB" id="A0A3N7HWT7"/>
<reference evidence="12 13" key="1">
    <citation type="submission" date="2018-08" db="EMBL/GenBank/DDBJ databases">
        <authorList>
            <person name="Khan S.A."/>
            <person name="Jeon C.O."/>
            <person name="Chun B.H."/>
            <person name="Jeong S.E."/>
        </authorList>
    </citation>
    <scope>NUCLEOTIDE SEQUENCE [LARGE SCALE GENOMIC DNA]</scope>
    <source>
        <strain evidence="12 13">S-16</strain>
    </source>
</reference>
<keyword evidence="3" id="KW-1003">Cell membrane</keyword>
<evidence type="ECO:0000256" key="9">
    <source>
        <dbReference type="ARBA" id="ARBA00025772"/>
    </source>
</evidence>
<dbReference type="Pfam" id="PF07963">
    <property type="entry name" value="N_methyl"/>
    <property type="match status" value="1"/>
</dbReference>
<dbReference type="GO" id="GO:0015627">
    <property type="term" value="C:type II protein secretion system complex"/>
    <property type="evidence" value="ECO:0007669"/>
    <property type="project" value="InterPro"/>
</dbReference>
<dbReference type="Gene3D" id="3.55.40.10">
    <property type="entry name" value="minor pseudopilin epsh domain"/>
    <property type="match status" value="1"/>
</dbReference>
<comment type="subcellular location">
    <subcellularLocation>
        <location evidence="1">Cell inner membrane</location>
        <topology evidence="1">Single-pass membrane protein</topology>
    </subcellularLocation>
</comment>
<organism evidence="12 13">
    <name type="scientific">Piscinibacter terrae</name>
    <dbReference type="NCBI Taxonomy" id="2496871"/>
    <lineage>
        <taxon>Bacteria</taxon>
        <taxon>Pseudomonadati</taxon>
        <taxon>Pseudomonadota</taxon>
        <taxon>Betaproteobacteria</taxon>
        <taxon>Burkholderiales</taxon>
        <taxon>Sphaerotilaceae</taxon>
        <taxon>Piscinibacter</taxon>
    </lineage>
</organism>
<comment type="similarity">
    <text evidence="9">Belongs to the GSP H family.</text>
</comment>
<dbReference type="RefSeq" id="WP_124539515.1">
    <property type="nucleotide sequence ID" value="NZ_QUSW01000001.1"/>
</dbReference>
<evidence type="ECO:0000259" key="11">
    <source>
        <dbReference type="Pfam" id="PF12019"/>
    </source>
</evidence>
<dbReference type="GO" id="GO:0015628">
    <property type="term" value="P:protein secretion by the type II secretion system"/>
    <property type="evidence" value="ECO:0007669"/>
    <property type="project" value="InterPro"/>
</dbReference>
<reference evidence="12 13" key="2">
    <citation type="submission" date="2018-12" db="EMBL/GenBank/DDBJ databases">
        <title>Rhizobacter gummiphilus sp. nov., a rubber-degrading bacterium isolated from the soil of a botanical garden in Japan.</title>
        <authorList>
            <person name="Shunsuke S.S."/>
        </authorList>
    </citation>
    <scope>NUCLEOTIDE SEQUENCE [LARGE SCALE GENOMIC DNA]</scope>
    <source>
        <strain evidence="12 13">S-16</strain>
    </source>
</reference>
<dbReference type="Proteomes" id="UP000267464">
    <property type="component" value="Unassembled WGS sequence"/>
</dbReference>
<keyword evidence="13" id="KW-1185">Reference proteome</keyword>
<evidence type="ECO:0000256" key="8">
    <source>
        <dbReference type="ARBA" id="ARBA00023136"/>
    </source>
</evidence>
<keyword evidence="7" id="KW-1133">Transmembrane helix</keyword>
<proteinExistence type="inferred from homology"/>
<dbReference type="InterPro" id="IPR012902">
    <property type="entry name" value="N_methyl_site"/>
</dbReference>
<dbReference type="InterPro" id="IPR045584">
    <property type="entry name" value="Pilin-like"/>
</dbReference>
<dbReference type="InterPro" id="IPR022346">
    <property type="entry name" value="T2SS_GspH"/>
</dbReference>
<evidence type="ECO:0000256" key="5">
    <source>
        <dbReference type="ARBA" id="ARBA00022519"/>
    </source>
</evidence>
<evidence type="ECO:0000256" key="1">
    <source>
        <dbReference type="ARBA" id="ARBA00004377"/>
    </source>
</evidence>
<keyword evidence="6" id="KW-0812">Transmembrane</keyword>
<dbReference type="SUPFAM" id="SSF54523">
    <property type="entry name" value="Pili subunits"/>
    <property type="match status" value="1"/>
</dbReference>
<feature type="domain" description="General secretion pathway GspH" evidence="11">
    <location>
        <begin position="52"/>
        <end position="182"/>
    </location>
</feature>
<dbReference type="OrthoDB" id="8592199at2"/>
<dbReference type="GO" id="GO:0005886">
    <property type="term" value="C:plasma membrane"/>
    <property type="evidence" value="ECO:0007669"/>
    <property type="project" value="UniProtKB-SubCell"/>
</dbReference>
<evidence type="ECO:0000256" key="6">
    <source>
        <dbReference type="ARBA" id="ARBA00022692"/>
    </source>
</evidence>
<keyword evidence="4" id="KW-0488">Methylation</keyword>
<evidence type="ECO:0000256" key="10">
    <source>
        <dbReference type="ARBA" id="ARBA00030775"/>
    </source>
</evidence>
<dbReference type="NCBIfam" id="TIGR02532">
    <property type="entry name" value="IV_pilin_GFxxxE"/>
    <property type="match status" value="1"/>
</dbReference>
<gene>
    <name evidence="12" type="ORF">DZC73_05020</name>
</gene>
<evidence type="ECO:0000256" key="7">
    <source>
        <dbReference type="ARBA" id="ARBA00022989"/>
    </source>
</evidence>
<evidence type="ECO:0000313" key="12">
    <source>
        <dbReference type="EMBL" id="RQP26860.1"/>
    </source>
</evidence>
<evidence type="ECO:0000256" key="4">
    <source>
        <dbReference type="ARBA" id="ARBA00022481"/>
    </source>
</evidence>
<evidence type="ECO:0000256" key="2">
    <source>
        <dbReference type="ARBA" id="ARBA00021549"/>
    </source>
</evidence>
<accession>A0A3N7HWT7</accession>